<dbReference type="InterPro" id="IPR036866">
    <property type="entry name" value="RibonucZ/Hydroxyglut_hydro"/>
</dbReference>
<evidence type="ECO:0000256" key="4">
    <source>
        <dbReference type="ARBA" id="ARBA00034301"/>
    </source>
</evidence>
<evidence type="ECO:0000313" key="7">
    <source>
        <dbReference type="EMBL" id="WNQ13561.1"/>
    </source>
</evidence>
<dbReference type="GO" id="GO:0046872">
    <property type="term" value="F:metal ion binding"/>
    <property type="evidence" value="ECO:0007669"/>
    <property type="project" value="UniProtKB-KW"/>
</dbReference>
<dbReference type="SUPFAM" id="SSF56281">
    <property type="entry name" value="Metallo-hydrolase/oxidoreductase"/>
    <property type="match status" value="1"/>
</dbReference>
<dbReference type="KEGG" id="paun:MJA45_11270"/>
<proteinExistence type="predicted"/>
<dbReference type="InterPro" id="IPR001279">
    <property type="entry name" value="Metallo-B-lactamas"/>
</dbReference>
<keyword evidence="8" id="KW-1185">Reference proteome</keyword>
<keyword evidence="1" id="KW-0255">Endonuclease</keyword>
<accession>A0AA96LK19</accession>
<reference evidence="7 8" key="1">
    <citation type="submission" date="2022-02" db="EMBL/GenBank/DDBJ databases">
        <title>Paenibacillus sp. MBLB1776 Whole Genome Shotgun Sequencing.</title>
        <authorList>
            <person name="Hwang C.Y."/>
            <person name="Cho E.-S."/>
            <person name="Seo M.-J."/>
        </authorList>
    </citation>
    <scope>NUCLEOTIDE SEQUENCE [LARGE SCALE GENOMIC DNA]</scope>
    <source>
        <strain evidence="7 8">MBLB1776</strain>
    </source>
</reference>
<dbReference type="PANTHER" id="PTHR46018">
    <property type="entry name" value="ZINC PHOSPHODIESTERASE ELAC PROTEIN 1"/>
    <property type="match status" value="1"/>
</dbReference>
<sequence>MLNYRKTAKRRTEDPSMTIRIEMLGTGSAFAKKYYNNNALMTGGDYTLLVDCGITAPSALHHMGVGLEKIDGIFISHTHADHVGGLEEIAFRMKFEHERKPDLLVPAGIRRSLWEHTLRGGLESPEDGADSLDAYFRVIEIPEETVHEVAPGFTIELFQTKHVPGKLSYCLIVNGGLLYTADTRFDRGLIRYAYHERGCRHILHDCQLITPGTVHATLEELLTLPEDIQKSVLLMHYGDNMESFMGKTGRMTFMKQHKAYEFDV</sequence>
<dbReference type="Pfam" id="PF23023">
    <property type="entry name" value="Anti-Pycsar_Apyc1"/>
    <property type="match status" value="1"/>
</dbReference>
<comment type="function">
    <text evidence="4">Counteracts the endogenous Pycsar antiviral defense system. Phosphodiesterase that enables metal-dependent hydrolysis of host cyclic nucleotide Pycsar defense signals such as cCMP and cUMP.</text>
</comment>
<evidence type="ECO:0000256" key="2">
    <source>
        <dbReference type="ARBA" id="ARBA00022833"/>
    </source>
</evidence>
<keyword evidence="2" id="KW-0862">Zinc</keyword>
<evidence type="ECO:0000313" key="8">
    <source>
        <dbReference type="Proteomes" id="UP001305702"/>
    </source>
</evidence>
<organism evidence="7 8">
    <name type="scientific">Paenibacillus aurantius</name>
    <dbReference type="NCBI Taxonomy" id="2918900"/>
    <lineage>
        <taxon>Bacteria</taxon>
        <taxon>Bacillati</taxon>
        <taxon>Bacillota</taxon>
        <taxon>Bacilli</taxon>
        <taxon>Bacillales</taxon>
        <taxon>Paenibacillaceae</taxon>
        <taxon>Paenibacillus</taxon>
    </lineage>
</organism>
<dbReference type="RefSeq" id="WP_315607344.1">
    <property type="nucleotide sequence ID" value="NZ_CP130318.1"/>
</dbReference>
<evidence type="ECO:0000256" key="1">
    <source>
        <dbReference type="ARBA" id="ARBA00022759"/>
    </source>
</evidence>
<feature type="domain" description="Metallo-beta-lactamase" evidence="6">
    <location>
        <begin position="35"/>
        <end position="236"/>
    </location>
</feature>
<dbReference type="SMART" id="SM00849">
    <property type="entry name" value="Lactamase_B"/>
    <property type="match status" value="1"/>
</dbReference>
<dbReference type="GO" id="GO:0042781">
    <property type="term" value="F:3'-tRNA processing endoribonuclease activity"/>
    <property type="evidence" value="ECO:0007669"/>
    <property type="project" value="TreeGrafter"/>
</dbReference>
<dbReference type="Proteomes" id="UP001305702">
    <property type="component" value="Chromosome"/>
</dbReference>
<comment type="catalytic activity">
    <reaction evidence="3">
        <text>3',5'-cyclic CMP + H2O = CMP + H(+)</text>
        <dbReference type="Rhea" id="RHEA:72675"/>
        <dbReference type="ChEBI" id="CHEBI:15377"/>
        <dbReference type="ChEBI" id="CHEBI:15378"/>
        <dbReference type="ChEBI" id="CHEBI:58003"/>
        <dbReference type="ChEBI" id="CHEBI:60377"/>
    </reaction>
    <physiologicalReaction direction="left-to-right" evidence="3">
        <dbReference type="Rhea" id="RHEA:72676"/>
    </physiologicalReaction>
</comment>
<name>A0AA96LK19_9BACL</name>
<dbReference type="EMBL" id="CP130318">
    <property type="protein sequence ID" value="WNQ13561.1"/>
    <property type="molecule type" value="Genomic_DNA"/>
</dbReference>
<dbReference type="AlphaFoldDB" id="A0AA96LK19"/>
<dbReference type="PANTHER" id="PTHR46018:SF2">
    <property type="entry name" value="ZINC PHOSPHODIESTERASE ELAC PROTEIN 1"/>
    <property type="match status" value="1"/>
</dbReference>
<evidence type="ECO:0000259" key="6">
    <source>
        <dbReference type="SMART" id="SM00849"/>
    </source>
</evidence>
<comment type="catalytic activity">
    <reaction evidence="5">
        <text>3',5'-cyclic UMP + H2O = UMP + H(+)</text>
        <dbReference type="Rhea" id="RHEA:70575"/>
        <dbReference type="ChEBI" id="CHEBI:15377"/>
        <dbReference type="ChEBI" id="CHEBI:15378"/>
        <dbReference type="ChEBI" id="CHEBI:57865"/>
        <dbReference type="ChEBI" id="CHEBI:184387"/>
    </reaction>
    <physiologicalReaction direction="left-to-right" evidence="5">
        <dbReference type="Rhea" id="RHEA:70576"/>
    </physiologicalReaction>
</comment>
<evidence type="ECO:0000256" key="3">
    <source>
        <dbReference type="ARBA" id="ARBA00034221"/>
    </source>
</evidence>
<keyword evidence="1" id="KW-0540">Nuclease</keyword>
<dbReference type="Gene3D" id="3.60.15.10">
    <property type="entry name" value="Ribonuclease Z/Hydroxyacylglutathione hydrolase-like"/>
    <property type="match status" value="1"/>
</dbReference>
<gene>
    <name evidence="7" type="ORF">MJA45_11270</name>
</gene>
<evidence type="ECO:0000256" key="5">
    <source>
        <dbReference type="ARBA" id="ARBA00048505"/>
    </source>
</evidence>
<protein>
    <submittedName>
        <fullName evidence="7">MBL fold metallo-hydrolase</fullName>
    </submittedName>
</protein>
<keyword evidence="1" id="KW-0378">Hydrolase</keyword>